<evidence type="ECO:0000313" key="4">
    <source>
        <dbReference type="Proteomes" id="UP001375743"/>
    </source>
</evidence>
<dbReference type="InterPro" id="IPR023614">
    <property type="entry name" value="Porin_dom_sf"/>
</dbReference>
<feature type="chain" id="PRO_5047377965" evidence="1">
    <location>
        <begin position="30"/>
        <end position="364"/>
    </location>
</feature>
<reference evidence="3 4" key="1">
    <citation type="submission" date="2024-01" db="EMBL/GenBank/DDBJ databases">
        <title>Multi-omics insights into the function and evolution of sodium benzoate biodegradation pathways in Benzoatithermus flavus gen. nov., sp. nov. from hot spring.</title>
        <authorList>
            <person name="Hu C.-J."/>
            <person name="Li W.-J."/>
        </authorList>
    </citation>
    <scope>NUCLEOTIDE SEQUENCE [LARGE SCALE GENOMIC DNA]</scope>
    <source>
        <strain evidence="3 4">SYSU G07066</strain>
    </source>
</reference>
<dbReference type="InterPro" id="IPR033900">
    <property type="entry name" value="Gram_neg_porin_domain"/>
</dbReference>
<evidence type="ECO:0000313" key="3">
    <source>
        <dbReference type="EMBL" id="MEK0081843.1"/>
    </source>
</evidence>
<feature type="signal peptide" evidence="1">
    <location>
        <begin position="1"/>
        <end position="29"/>
    </location>
</feature>
<organism evidence="3 4">
    <name type="scientific">Benzoatithermus flavus</name>
    <dbReference type="NCBI Taxonomy" id="3108223"/>
    <lineage>
        <taxon>Bacteria</taxon>
        <taxon>Pseudomonadati</taxon>
        <taxon>Pseudomonadota</taxon>
        <taxon>Alphaproteobacteria</taxon>
        <taxon>Geminicoccales</taxon>
        <taxon>Geminicoccaceae</taxon>
        <taxon>Benzoatithermus</taxon>
    </lineage>
</organism>
<name>A0ABU8XMZ6_9PROT</name>
<dbReference type="Gene3D" id="2.40.160.10">
    <property type="entry name" value="Porin"/>
    <property type="match status" value="1"/>
</dbReference>
<protein>
    <submittedName>
        <fullName evidence="3">Porin</fullName>
    </submittedName>
</protein>
<keyword evidence="4" id="KW-1185">Reference proteome</keyword>
<keyword evidence="1" id="KW-0732">Signal</keyword>
<dbReference type="Pfam" id="PF13609">
    <property type="entry name" value="Porin_4"/>
    <property type="match status" value="1"/>
</dbReference>
<evidence type="ECO:0000259" key="2">
    <source>
        <dbReference type="Pfam" id="PF13609"/>
    </source>
</evidence>
<gene>
    <name evidence="3" type="ORF">U1T56_01665</name>
</gene>
<dbReference type="EMBL" id="JBBLZC010000001">
    <property type="protein sequence ID" value="MEK0081843.1"/>
    <property type="molecule type" value="Genomic_DNA"/>
</dbReference>
<accession>A0ABU8XMZ6</accession>
<dbReference type="SUPFAM" id="SSF56935">
    <property type="entry name" value="Porins"/>
    <property type="match status" value="1"/>
</dbReference>
<proteinExistence type="predicted"/>
<evidence type="ECO:0000256" key="1">
    <source>
        <dbReference type="SAM" id="SignalP"/>
    </source>
</evidence>
<sequence>MTLRKILLGTTAVLGAGLMTAAVPSVAGAAEVKPGGALDLTLTGFARFRAHGGQLDDARLSNAFSRDLDFSNDTEVHVVARAKDERTGLEYGGTVEFEADTNATANTDESWIFVRGGFGEIRLGDEDGVADNSSVGAQTIAAGTGGIDGSVIDTIGTPVVYLLNNNDATKIRYYTPTFGGFQFGISYTPQQAAVDSGAGNGDSLATKGVEAQNVVDAGLTYKGEFGGVGVTASVVGITGDLKDSSVFGGGSWHGWQAGAAFDIFGFKVAGSYADEKVGDADRTWYTAGVGYGYGPANVSVTYGKAIDTNAFWAGDKPSNLVFSADYALMPGLVLAGDVGFFNNDARVGPERSGWQAVGRLGLAF</sequence>
<dbReference type="Proteomes" id="UP001375743">
    <property type="component" value="Unassembled WGS sequence"/>
</dbReference>
<dbReference type="RefSeq" id="WP_418157686.1">
    <property type="nucleotide sequence ID" value="NZ_JBBLZC010000001.1"/>
</dbReference>
<comment type="caution">
    <text evidence="3">The sequence shown here is derived from an EMBL/GenBank/DDBJ whole genome shotgun (WGS) entry which is preliminary data.</text>
</comment>
<feature type="domain" description="Porin" evidence="2">
    <location>
        <begin position="20"/>
        <end position="345"/>
    </location>
</feature>